<dbReference type="InterPro" id="IPR036661">
    <property type="entry name" value="Luciferase-like_sf"/>
</dbReference>
<protein>
    <recommendedName>
        <fullName evidence="3">Endonuclease</fullName>
    </recommendedName>
</protein>
<keyword evidence="2" id="KW-1185">Reference proteome</keyword>
<dbReference type="RefSeq" id="WP_344429055.1">
    <property type="nucleotide sequence ID" value="NZ_BAAANN010000038.1"/>
</dbReference>
<proteinExistence type="predicted"/>
<comment type="caution">
    <text evidence="1">The sequence shown here is derived from an EMBL/GenBank/DDBJ whole genome shotgun (WGS) entry which is preliminary data.</text>
</comment>
<reference evidence="1 2" key="1">
    <citation type="journal article" date="2019" name="Int. J. Syst. Evol. Microbiol.">
        <title>The Global Catalogue of Microorganisms (GCM) 10K type strain sequencing project: providing services to taxonomists for standard genome sequencing and annotation.</title>
        <authorList>
            <consortium name="The Broad Institute Genomics Platform"/>
            <consortium name="The Broad Institute Genome Sequencing Center for Infectious Disease"/>
            <person name="Wu L."/>
            <person name="Ma J."/>
        </authorList>
    </citation>
    <scope>NUCLEOTIDE SEQUENCE [LARGE SCALE GENOMIC DNA]</scope>
    <source>
        <strain evidence="1 2">JCM 14545</strain>
    </source>
</reference>
<evidence type="ECO:0000313" key="2">
    <source>
        <dbReference type="Proteomes" id="UP001501116"/>
    </source>
</evidence>
<accession>A0ABN2SAI5</accession>
<gene>
    <name evidence="1" type="ORF">GCM10009754_70620</name>
</gene>
<organism evidence="1 2">
    <name type="scientific">Amycolatopsis minnesotensis</name>
    <dbReference type="NCBI Taxonomy" id="337894"/>
    <lineage>
        <taxon>Bacteria</taxon>
        <taxon>Bacillati</taxon>
        <taxon>Actinomycetota</taxon>
        <taxon>Actinomycetes</taxon>
        <taxon>Pseudonocardiales</taxon>
        <taxon>Pseudonocardiaceae</taxon>
        <taxon>Amycolatopsis</taxon>
    </lineage>
</organism>
<dbReference type="EMBL" id="BAAANN010000038">
    <property type="protein sequence ID" value="GAA1983354.1"/>
    <property type="molecule type" value="Genomic_DNA"/>
</dbReference>
<dbReference type="SUPFAM" id="SSF51679">
    <property type="entry name" value="Bacterial luciferase-like"/>
    <property type="match status" value="1"/>
</dbReference>
<sequence length="123" mass="13364">MTAPAPPVAAAAIAYRLAGFRFTWADEHALQDSIADVLTTAGWPVRREVRLGPRSRIDFVVGRIGVEVKVAGTPETVTRQLQRYAHSSELDELVLATTRATHRIVPPVLAGTPVTIAYLTHLV</sequence>
<dbReference type="Proteomes" id="UP001501116">
    <property type="component" value="Unassembled WGS sequence"/>
</dbReference>
<name>A0ABN2SAI5_9PSEU</name>
<evidence type="ECO:0008006" key="3">
    <source>
        <dbReference type="Google" id="ProtNLM"/>
    </source>
</evidence>
<evidence type="ECO:0000313" key="1">
    <source>
        <dbReference type="EMBL" id="GAA1983354.1"/>
    </source>
</evidence>